<organism evidence="2 3">
    <name type="scientific">Cladobotryum mycophilum</name>
    <dbReference type="NCBI Taxonomy" id="491253"/>
    <lineage>
        <taxon>Eukaryota</taxon>
        <taxon>Fungi</taxon>
        <taxon>Dikarya</taxon>
        <taxon>Ascomycota</taxon>
        <taxon>Pezizomycotina</taxon>
        <taxon>Sordariomycetes</taxon>
        <taxon>Hypocreomycetidae</taxon>
        <taxon>Hypocreales</taxon>
        <taxon>Hypocreaceae</taxon>
        <taxon>Cladobotryum</taxon>
    </lineage>
</organism>
<evidence type="ECO:0000256" key="1">
    <source>
        <dbReference type="SAM" id="SignalP"/>
    </source>
</evidence>
<evidence type="ECO:0000313" key="3">
    <source>
        <dbReference type="Proteomes" id="UP001338125"/>
    </source>
</evidence>
<keyword evidence="3" id="KW-1185">Reference proteome</keyword>
<dbReference type="EMBL" id="JAVFKD010000014">
    <property type="protein sequence ID" value="KAK5990713.1"/>
    <property type="molecule type" value="Genomic_DNA"/>
</dbReference>
<gene>
    <name evidence="2" type="ORF">PT974_08982</name>
</gene>
<feature type="signal peptide" evidence="1">
    <location>
        <begin position="1"/>
        <end position="30"/>
    </location>
</feature>
<keyword evidence="1" id="KW-0732">Signal</keyword>
<name>A0ABR0SEW9_9HYPO</name>
<dbReference type="Proteomes" id="UP001338125">
    <property type="component" value="Unassembled WGS sequence"/>
</dbReference>
<accession>A0ABR0SEW9</accession>
<feature type="chain" id="PRO_5045521169" description="Secreted protein" evidence="1">
    <location>
        <begin position="31"/>
        <end position="128"/>
    </location>
</feature>
<proteinExistence type="predicted"/>
<evidence type="ECO:0000313" key="2">
    <source>
        <dbReference type="EMBL" id="KAK5990713.1"/>
    </source>
</evidence>
<comment type="caution">
    <text evidence="2">The sequence shown here is derived from an EMBL/GenBank/DDBJ whole genome shotgun (WGS) entry which is preliminary data.</text>
</comment>
<reference evidence="2 3" key="1">
    <citation type="submission" date="2024-01" db="EMBL/GenBank/DDBJ databases">
        <title>Complete genome of Cladobotryum mycophilum ATHUM6906.</title>
        <authorList>
            <person name="Christinaki A.C."/>
            <person name="Myridakis A.I."/>
            <person name="Kouvelis V.N."/>
        </authorList>
    </citation>
    <scope>NUCLEOTIDE SEQUENCE [LARGE SCALE GENOMIC DNA]</scope>
    <source>
        <strain evidence="2 3">ATHUM6906</strain>
    </source>
</reference>
<protein>
    <recommendedName>
        <fullName evidence="4">Secreted protein</fullName>
    </recommendedName>
</protein>
<sequence length="128" mass="13384">MQVNNGYAPRPFQVQALRLLALMASVLVEALEKLWAVTASGACANSVVRQGLLASEASRATEVIQPSSCTLLQHLARVNSNTASTALQHPRLGSTLAPSPYDIAALCATTTATATPTRPAQSLMRAAL</sequence>
<evidence type="ECO:0008006" key="4">
    <source>
        <dbReference type="Google" id="ProtNLM"/>
    </source>
</evidence>